<evidence type="ECO:0000313" key="3">
    <source>
        <dbReference type="EMBL" id="NYF44272.1"/>
    </source>
</evidence>
<feature type="compositionally biased region" description="Basic and acidic residues" evidence="1">
    <location>
        <begin position="95"/>
        <end position="111"/>
    </location>
</feature>
<proteinExistence type="predicted"/>
<keyword evidence="4" id="KW-1185">Reference proteome</keyword>
<dbReference type="EMBL" id="JACCCO010000003">
    <property type="protein sequence ID" value="NYF44272.1"/>
    <property type="molecule type" value="Genomic_DNA"/>
</dbReference>
<feature type="signal peptide" evidence="2">
    <location>
        <begin position="1"/>
        <end position="29"/>
    </location>
</feature>
<keyword evidence="2" id="KW-0732">Signal</keyword>
<feature type="region of interest" description="Disordered" evidence="1">
    <location>
        <begin position="39"/>
        <end position="222"/>
    </location>
</feature>
<sequence>MSSSVGTMAKLSLAALGTALLAVPGGVCRADTAGFTAGEPVAGVRAPGAHDPGVHGPGGRGSSARGPGAHGSGARRDDAAFRQDRAAPGRQGGRLSERRGRASAERQDASRRHAAPRRQAAAPQRDEDASTSEEATGKGRGRFAGREAVGRSRPGRMGASKERGGQAPSRQSQSQSAPSSGQGGGTAGAAGPDRAEDRPAVPFADRFGTHGKYGPDSAFNPSGGVNRQLKYGPFLTWPVLCGTADDPMGCMTQFVPDLGTGTPKQ</sequence>
<organism evidence="3 4">
    <name type="scientific">Streptosporangium sandarakinum</name>
    <dbReference type="NCBI Taxonomy" id="1260955"/>
    <lineage>
        <taxon>Bacteria</taxon>
        <taxon>Bacillati</taxon>
        <taxon>Actinomycetota</taxon>
        <taxon>Actinomycetes</taxon>
        <taxon>Streptosporangiales</taxon>
        <taxon>Streptosporangiaceae</taxon>
        <taxon>Streptosporangium</taxon>
    </lineage>
</organism>
<name>A0A852V3G6_9ACTN</name>
<evidence type="ECO:0000256" key="2">
    <source>
        <dbReference type="SAM" id="SignalP"/>
    </source>
</evidence>
<dbReference type="RefSeq" id="WP_179828280.1">
    <property type="nucleotide sequence ID" value="NZ_JACCCO010000003.1"/>
</dbReference>
<protein>
    <submittedName>
        <fullName evidence="3">Uncharacterized protein</fullName>
    </submittedName>
</protein>
<comment type="caution">
    <text evidence="3">The sequence shown here is derived from an EMBL/GenBank/DDBJ whole genome shotgun (WGS) entry which is preliminary data.</text>
</comment>
<evidence type="ECO:0000313" key="4">
    <source>
        <dbReference type="Proteomes" id="UP000576393"/>
    </source>
</evidence>
<feature type="chain" id="PRO_5039490011" evidence="2">
    <location>
        <begin position="30"/>
        <end position="265"/>
    </location>
</feature>
<feature type="compositionally biased region" description="Low complexity" evidence="1">
    <location>
        <begin position="165"/>
        <end position="180"/>
    </location>
</feature>
<reference evidence="3 4" key="1">
    <citation type="submission" date="2020-07" db="EMBL/GenBank/DDBJ databases">
        <title>Sequencing the genomes of 1000 actinobacteria strains.</title>
        <authorList>
            <person name="Klenk H.-P."/>
        </authorList>
    </citation>
    <scope>NUCLEOTIDE SEQUENCE [LARGE SCALE GENOMIC DNA]</scope>
    <source>
        <strain evidence="3 4">DSM 45763</strain>
    </source>
</reference>
<dbReference type="Proteomes" id="UP000576393">
    <property type="component" value="Unassembled WGS sequence"/>
</dbReference>
<evidence type="ECO:0000256" key="1">
    <source>
        <dbReference type="SAM" id="MobiDB-lite"/>
    </source>
</evidence>
<dbReference type="AlphaFoldDB" id="A0A852V3G6"/>
<feature type="compositionally biased region" description="Basic and acidic residues" evidence="1">
    <location>
        <begin position="74"/>
        <end position="87"/>
    </location>
</feature>
<gene>
    <name evidence="3" type="ORF">HDA43_006499</name>
</gene>
<accession>A0A852V3G6</accession>